<feature type="transmembrane region" description="Helical" evidence="8">
    <location>
        <begin position="236"/>
        <end position="259"/>
    </location>
</feature>
<feature type="transmembrane region" description="Helical" evidence="8">
    <location>
        <begin position="34"/>
        <end position="52"/>
    </location>
</feature>
<dbReference type="STRING" id="1212491.LFA_1830"/>
<dbReference type="InterPro" id="IPR047817">
    <property type="entry name" value="ABC2_TM_bact-type"/>
</dbReference>
<proteinExistence type="inferred from homology"/>
<sequence length="386" mass="42751">MNHKRLHFFGISITRLLGLMRKEFILIVHDRGTIAMLVVLPVLLLILFGFAIDFDPKHLPTTIISYDHSPLTRSFISSLEASGYFKVVDTSGNEHKKNQDFASGSINLAYTIPPDFTRKYIRNENPQLLVEIDGSDPGSSASALGNSLPILNQALNKFNQEGLGYASPVIPKRTVNLTTHRLYNEANVSAYNIIPGLIGVLLTLTMVMLTSTAITSEKESGTMELLLSTPLKPLEIILGKVIPYIVLGYLQLTSIIIFGRLLISIPIQGSILLLYLAAAPFIIANLMVGMIYSTIARTPMQAMQLSVFYQLPSMFLSGYIFSFFGMPKWAQLLGYCMPMTYFTRISRGILLKGNTLGQIVPNIIPILLIAFVLMILAGKIFRTTLD</sequence>
<gene>
    <name evidence="10" type="ORF">LFA_1830</name>
</gene>
<feature type="transmembrane region" description="Helical" evidence="8">
    <location>
        <begin position="190"/>
        <end position="216"/>
    </location>
</feature>
<dbReference type="InterPro" id="IPR013525">
    <property type="entry name" value="ABC2_TM"/>
</dbReference>
<evidence type="ECO:0000256" key="8">
    <source>
        <dbReference type="SAM" id="Phobius"/>
    </source>
</evidence>
<feature type="transmembrane region" description="Helical" evidence="8">
    <location>
        <begin position="363"/>
        <end position="381"/>
    </location>
</feature>
<feature type="domain" description="ABC transmembrane type-2" evidence="9">
    <location>
        <begin position="159"/>
        <end position="384"/>
    </location>
</feature>
<dbReference type="AlphaFoldDB" id="A0A098G421"/>
<keyword evidence="11" id="KW-1185">Reference proteome</keyword>
<dbReference type="PANTHER" id="PTHR30294:SF29">
    <property type="entry name" value="MULTIDRUG ABC TRANSPORTER PERMEASE YBHS-RELATED"/>
    <property type="match status" value="1"/>
</dbReference>
<keyword evidence="4" id="KW-1003">Cell membrane</keyword>
<reference evidence="11" key="1">
    <citation type="submission" date="2014-09" db="EMBL/GenBank/DDBJ databases">
        <authorList>
            <person name="Gomez-Valero L."/>
        </authorList>
    </citation>
    <scope>NUCLEOTIDE SEQUENCE [LARGE SCALE GENOMIC DNA]</scope>
    <source>
        <strain evidence="11">ATCC700992</strain>
    </source>
</reference>
<evidence type="ECO:0000313" key="11">
    <source>
        <dbReference type="Proteomes" id="UP000032430"/>
    </source>
</evidence>
<dbReference type="Proteomes" id="UP000032430">
    <property type="component" value="Chromosome I"/>
</dbReference>
<dbReference type="GO" id="GO:0140359">
    <property type="term" value="F:ABC-type transporter activity"/>
    <property type="evidence" value="ECO:0007669"/>
    <property type="project" value="InterPro"/>
</dbReference>
<dbReference type="PANTHER" id="PTHR30294">
    <property type="entry name" value="MEMBRANE COMPONENT OF ABC TRANSPORTER YHHJ-RELATED"/>
    <property type="match status" value="1"/>
</dbReference>
<dbReference type="OrthoDB" id="9808686at2"/>
<keyword evidence="5 8" id="KW-0812">Transmembrane</keyword>
<name>A0A098G421_9GAMM</name>
<evidence type="ECO:0000256" key="2">
    <source>
        <dbReference type="ARBA" id="ARBA00007783"/>
    </source>
</evidence>
<dbReference type="KEGG" id="lfa:LFA_1830"/>
<evidence type="ECO:0000256" key="1">
    <source>
        <dbReference type="ARBA" id="ARBA00004651"/>
    </source>
</evidence>
<feature type="transmembrane region" description="Helical" evidence="8">
    <location>
        <begin position="271"/>
        <end position="295"/>
    </location>
</feature>
<dbReference type="PROSITE" id="PS51012">
    <property type="entry name" value="ABC_TM2"/>
    <property type="match status" value="1"/>
</dbReference>
<comment type="subcellular location">
    <subcellularLocation>
        <location evidence="1">Cell membrane</location>
        <topology evidence="1">Multi-pass membrane protein</topology>
    </subcellularLocation>
</comment>
<dbReference type="Gene3D" id="3.40.1710.10">
    <property type="entry name" value="abc type-2 transporter like domain"/>
    <property type="match status" value="1"/>
</dbReference>
<comment type="similarity">
    <text evidence="2">Belongs to the ABC-2 integral membrane protein family.</text>
</comment>
<dbReference type="Pfam" id="PF12698">
    <property type="entry name" value="ABC2_membrane_3"/>
    <property type="match status" value="1"/>
</dbReference>
<organism evidence="10 11">
    <name type="scientific">Legionella fallonii LLAP-10</name>
    <dbReference type="NCBI Taxonomy" id="1212491"/>
    <lineage>
        <taxon>Bacteria</taxon>
        <taxon>Pseudomonadati</taxon>
        <taxon>Pseudomonadota</taxon>
        <taxon>Gammaproteobacteria</taxon>
        <taxon>Legionellales</taxon>
        <taxon>Legionellaceae</taxon>
        <taxon>Legionella</taxon>
    </lineage>
</organism>
<evidence type="ECO:0000259" key="9">
    <source>
        <dbReference type="PROSITE" id="PS51012"/>
    </source>
</evidence>
<dbReference type="RefSeq" id="WP_045095761.1">
    <property type="nucleotide sequence ID" value="NZ_LN614827.1"/>
</dbReference>
<dbReference type="GO" id="GO:0005886">
    <property type="term" value="C:plasma membrane"/>
    <property type="evidence" value="ECO:0007669"/>
    <property type="project" value="UniProtKB-SubCell"/>
</dbReference>
<dbReference type="InterPro" id="IPR051449">
    <property type="entry name" value="ABC-2_transporter_component"/>
</dbReference>
<dbReference type="HOGENOM" id="CLU_039483_8_0_6"/>
<keyword evidence="6 8" id="KW-1133">Transmembrane helix</keyword>
<evidence type="ECO:0000256" key="7">
    <source>
        <dbReference type="ARBA" id="ARBA00023136"/>
    </source>
</evidence>
<dbReference type="EMBL" id="LN614827">
    <property type="protein sequence ID" value="CEG57228.1"/>
    <property type="molecule type" value="Genomic_DNA"/>
</dbReference>
<protein>
    <submittedName>
        <fullName evidence="10">Putative ABC transporter, permease protein</fullName>
    </submittedName>
</protein>
<accession>A0A098G421</accession>
<keyword evidence="7 8" id="KW-0472">Membrane</keyword>
<feature type="transmembrane region" description="Helical" evidence="8">
    <location>
        <begin position="307"/>
        <end position="325"/>
    </location>
</feature>
<evidence type="ECO:0000256" key="6">
    <source>
        <dbReference type="ARBA" id="ARBA00022989"/>
    </source>
</evidence>
<keyword evidence="3" id="KW-0813">Transport</keyword>
<evidence type="ECO:0000256" key="3">
    <source>
        <dbReference type="ARBA" id="ARBA00022448"/>
    </source>
</evidence>
<evidence type="ECO:0000256" key="5">
    <source>
        <dbReference type="ARBA" id="ARBA00022692"/>
    </source>
</evidence>
<evidence type="ECO:0000256" key="4">
    <source>
        <dbReference type="ARBA" id="ARBA00022475"/>
    </source>
</evidence>
<evidence type="ECO:0000313" key="10">
    <source>
        <dbReference type="EMBL" id="CEG57228.1"/>
    </source>
</evidence>